<dbReference type="Proteomes" id="UP000237640">
    <property type="component" value="Unassembled WGS sequence"/>
</dbReference>
<name>A0A2T0MJ77_9FLAO</name>
<dbReference type="AlphaFoldDB" id="A0A2T0MJ77"/>
<accession>A0A2T0MJ77</accession>
<dbReference type="RefSeq" id="WP_106144518.1">
    <property type="nucleotide sequence ID" value="NZ_PVYX01000001.1"/>
</dbReference>
<dbReference type="PROSITE" id="PS51257">
    <property type="entry name" value="PROKAR_LIPOPROTEIN"/>
    <property type="match status" value="1"/>
</dbReference>
<organism evidence="1 2">
    <name type="scientific">Flagellimonas meridianipacifica</name>
    <dbReference type="NCBI Taxonomy" id="1080225"/>
    <lineage>
        <taxon>Bacteria</taxon>
        <taxon>Pseudomonadati</taxon>
        <taxon>Bacteroidota</taxon>
        <taxon>Flavobacteriia</taxon>
        <taxon>Flavobacteriales</taxon>
        <taxon>Flavobacteriaceae</taxon>
        <taxon>Flagellimonas</taxon>
    </lineage>
</organism>
<proteinExistence type="predicted"/>
<dbReference type="OrthoDB" id="6077795at2"/>
<keyword evidence="2" id="KW-1185">Reference proteome</keyword>
<gene>
    <name evidence="1" type="ORF">CLV81_1645</name>
</gene>
<reference evidence="1 2" key="1">
    <citation type="submission" date="2018-03" db="EMBL/GenBank/DDBJ databases">
        <title>Genomic Encyclopedia of Archaeal and Bacterial Type Strains, Phase II (KMG-II): from individual species to whole genera.</title>
        <authorList>
            <person name="Goeker M."/>
        </authorList>
    </citation>
    <scope>NUCLEOTIDE SEQUENCE [LARGE SCALE GENOMIC DNA]</scope>
    <source>
        <strain evidence="1 2">DSM 25027</strain>
    </source>
</reference>
<evidence type="ECO:0008006" key="3">
    <source>
        <dbReference type="Google" id="ProtNLM"/>
    </source>
</evidence>
<evidence type="ECO:0000313" key="1">
    <source>
        <dbReference type="EMBL" id="PRX57637.1"/>
    </source>
</evidence>
<protein>
    <recommendedName>
        <fullName evidence="3">Cardiolipin synthetase</fullName>
    </recommendedName>
</protein>
<dbReference type="EMBL" id="PVYX01000001">
    <property type="protein sequence ID" value="PRX57637.1"/>
    <property type="molecule type" value="Genomic_DNA"/>
</dbReference>
<comment type="caution">
    <text evidence="1">The sequence shown here is derived from an EMBL/GenBank/DDBJ whole genome shotgun (WGS) entry which is preliminary data.</text>
</comment>
<evidence type="ECO:0000313" key="2">
    <source>
        <dbReference type="Proteomes" id="UP000237640"/>
    </source>
</evidence>
<sequence length="208" mass="24141">MKYFVITLIAVLFLGCASPKLISSWKSPDADSYAVYKVLVVGMTQDEEVRTAFETRLRDALRAKGFEAERSMELFDKEFTASEKTEADLNEVEQRLLAEGFDAILLTKIIGSENRETFRQRIGNIDNLYNQFSNDYLDNQSVYYDTDYYETFKIYTAETSLYCICLERERALVWRGNINVAEPVKLEKTIDSYIKVIEDAMQKEDILF</sequence>